<protein>
    <recommendedName>
        <fullName evidence="3">Glycosyltransferase family 2 protein</fullName>
    </recommendedName>
</protein>
<evidence type="ECO:0000313" key="1">
    <source>
        <dbReference type="EMBL" id="MBR8535743.1"/>
    </source>
</evidence>
<evidence type="ECO:0000313" key="2">
    <source>
        <dbReference type="Proteomes" id="UP000679220"/>
    </source>
</evidence>
<evidence type="ECO:0008006" key="3">
    <source>
        <dbReference type="Google" id="ProtNLM"/>
    </source>
</evidence>
<reference evidence="1" key="2">
    <citation type="submission" date="2021-04" db="EMBL/GenBank/DDBJ databases">
        <authorList>
            <person name="Zhang T."/>
            <person name="Zhang Y."/>
            <person name="Lu D."/>
            <person name="Zuo D."/>
            <person name="Du Z."/>
        </authorList>
    </citation>
    <scope>NUCLEOTIDE SEQUENCE</scope>
    <source>
        <strain evidence="1">JR1</strain>
    </source>
</reference>
<dbReference type="SUPFAM" id="SSF53448">
    <property type="entry name" value="Nucleotide-diphospho-sugar transferases"/>
    <property type="match status" value="1"/>
</dbReference>
<gene>
    <name evidence="1" type="ORF">KDU71_09265</name>
</gene>
<accession>A0A941F2U6</accession>
<dbReference type="EMBL" id="JAGTAR010000012">
    <property type="protein sequence ID" value="MBR8535743.1"/>
    <property type="molecule type" value="Genomic_DNA"/>
</dbReference>
<dbReference type="AlphaFoldDB" id="A0A941F2U6"/>
<organism evidence="1 2">
    <name type="scientific">Carboxylicivirga sediminis</name>
    <dbReference type="NCBI Taxonomy" id="2006564"/>
    <lineage>
        <taxon>Bacteria</taxon>
        <taxon>Pseudomonadati</taxon>
        <taxon>Bacteroidota</taxon>
        <taxon>Bacteroidia</taxon>
        <taxon>Marinilabiliales</taxon>
        <taxon>Marinilabiliaceae</taxon>
        <taxon>Carboxylicivirga</taxon>
    </lineage>
</organism>
<dbReference type="InterPro" id="IPR029044">
    <property type="entry name" value="Nucleotide-diphossugar_trans"/>
</dbReference>
<dbReference type="RefSeq" id="WP_212189984.1">
    <property type="nucleotide sequence ID" value="NZ_JAGTAR010000012.1"/>
</dbReference>
<name>A0A941F2U6_9BACT</name>
<dbReference type="Proteomes" id="UP000679220">
    <property type="component" value="Unassembled WGS sequence"/>
</dbReference>
<sequence length="192" mass="23144">MKNIYIIDNASTYTPLLKYYKNLPYTIFQLTENVGHTAFWDTHIQLWFKDQYYVLTDPDIIPVNECPLNAVNYFKEVLDQYPNISKVGFGLKIDDIPDHYLRKEEVIKWERPFWEQEIEKDIYKAKIDTTFALYQPNTRYQQWDTCLRTGGKYVARHLPWYEDSDKPSDEELFFKQVTTNVSSWYKEEEYNG</sequence>
<comment type="caution">
    <text evidence="1">The sequence shown here is derived from an EMBL/GenBank/DDBJ whole genome shotgun (WGS) entry which is preliminary data.</text>
</comment>
<keyword evidence="2" id="KW-1185">Reference proteome</keyword>
<proteinExistence type="predicted"/>
<reference evidence="1" key="1">
    <citation type="journal article" date="2018" name="Int. J. Syst. Evol. Microbiol.">
        <title>Carboxylicivirga sediminis sp. nov., isolated from coastal sediment.</title>
        <authorList>
            <person name="Wang F.Q."/>
            <person name="Ren L.H."/>
            <person name="Zou R.J."/>
            <person name="Sun Y.Z."/>
            <person name="Liu X.J."/>
            <person name="Jiang F."/>
            <person name="Liu L.J."/>
        </authorList>
    </citation>
    <scope>NUCLEOTIDE SEQUENCE</scope>
    <source>
        <strain evidence="1">JR1</strain>
    </source>
</reference>